<evidence type="ECO:0000256" key="7">
    <source>
        <dbReference type="ARBA" id="ARBA00023315"/>
    </source>
</evidence>
<keyword evidence="5" id="KW-0276">Fatty acid metabolism</keyword>
<evidence type="ECO:0000259" key="11">
    <source>
        <dbReference type="Pfam" id="PF00755"/>
    </source>
</evidence>
<keyword evidence="12" id="KW-1185">Reference proteome</keyword>
<evidence type="ECO:0000256" key="10">
    <source>
        <dbReference type="RuleBase" id="RU003801"/>
    </source>
</evidence>
<name>A0A8B8GG16_9HEMI</name>
<dbReference type="InterPro" id="IPR023213">
    <property type="entry name" value="CAT-like_dom_sf"/>
</dbReference>
<evidence type="ECO:0000256" key="4">
    <source>
        <dbReference type="ARBA" id="ARBA00022679"/>
    </source>
</evidence>
<gene>
    <name evidence="13" type="primary">LOC112691674</name>
</gene>
<dbReference type="RefSeq" id="XP_025421805.1">
    <property type="nucleotide sequence ID" value="XM_025566020.1"/>
</dbReference>
<evidence type="ECO:0000256" key="6">
    <source>
        <dbReference type="ARBA" id="ARBA00023098"/>
    </source>
</evidence>
<dbReference type="Gene3D" id="1.10.275.20">
    <property type="entry name" value="Choline/Carnitine o-acyltransferase"/>
    <property type="match status" value="1"/>
</dbReference>
<dbReference type="FunFam" id="1.20.1280.180:FF:000001">
    <property type="entry name" value="Carnitine O-palmitoyltransferase 2, mitochondrial"/>
    <property type="match status" value="1"/>
</dbReference>
<evidence type="ECO:0000256" key="2">
    <source>
        <dbReference type="ARBA" id="ARBA00005232"/>
    </source>
</evidence>
<dbReference type="CTD" id="1376"/>
<evidence type="ECO:0000256" key="8">
    <source>
        <dbReference type="ARBA" id="ARBA00048999"/>
    </source>
</evidence>
<dbReference type="PANTHER" id="PTHR22589">
    <property type="entry name" value="CARNITINE O-ACYLTRANSFERASE"/>
    <property type="match status" value="1"/>
</dbReference>
<dbReference type="GeneID" id="112691674"/>
<dbReference type="InterPro" id="IPR042231">
    <property type="entry name" value="Cho/carn_acyl_trans_2"/>
</dbReference>
<dbReference type="Gene3D" id="3.30.559.70">
    <property type="entry name" value="Choline/Carnitine o-acyltransferase, domain 2"/>
    <property type="match status" value="1"/>
</dbReference>
<dbReference type="GO" id="GO:0006635">
    <property type="term" value="P:fatty acid beta-oxidation"/>
    <property type="evidence" value="ECO:0007669"/>
    <property type="project" value="UniProtKB-UniPathway"/>
</dbReference>
<protein>
    <submittedName>
        <fullName evidence="13">Carnitine O-palmitoyltransferase 2, mitochondrial isoform X1</fullName>
    </submittedName>
</protein>
<feature type="active site" description="Proton acceptor" evidence="9">
    <location>
        <position position="380"/>
    </location>
</feature>
<evidence type="ECO:0000256" key="5">
    <source>
        <dbReference type="ARBA" id="ARBA00022832"/>
    </source>
</evidence>
<dbReference type="Gene3D" id="1.20.1280.180">
    <property type="match status" value="1"/>
</dbReference>
<reference evidence="13" key="1">
    <citation type="submission" date="2025-08" db="UniProtKB">
        <authorList>
            <consortium name="RefSeq"/>
        </authorList>
    </citation>
    <scope>IDENTIFICATION</scope>
    <source>
        <tissue evidence="13">Whole body</tissue>
    </source>
</reference>
<dbReference type="InterPro" id="IPR042572">
    <property type="entry name" value="Carn_acyl_trans_N"/>
</dbReference>
<dbReference type="InterPro" id="IPR039551">
    <property type="entry name" value="Cho/carn_acyl_trans"/>
</dbReference>
<proteinExistence type="inferred from homology"/>
<keyword evidence="7 10" id="KW-0012">Acyltransferase</keyword>
<evidence type="ECO:0000256" key="9">
    <source>
        <dbReference type="PIRSR" id="PIRSR600542-1"/>
    </source>
</evidence>
<dbReference type="InterPro" id="IPR000542">
    <property type="entry name" value="Carn_acyl_trans"/>
</dbReference>
<dbReference type="PANTHER" id="PTHR22589:SF16">
    <property type="entry name" value="CARNITINE O-PALMITOYLTRANSFERASE 2, MITOCHONDRIAL"/>
    <property type="match status" value="1"/>
</dbReference>
<dbReference type="UniPathway" id="UPA00659"/>
<evidence type="ECO:0000256" key="3">
    <source>
        <dbReference type="ARBA" id="ARBA00022448"/>
    </source>
</evidence>
<dbReference type="GO" id="GO:0004095">
    <property type="term" value="F:carnitine O-palmitoyltransferase activity"/>
    <property type="evidence" value="ECO:0007669"/>
    <property type="project" value="TreeGrafter"/>
</dbReference>
<evidence type="ECO:0000313" key="12">
    <source>
        <dbReference type="Proteomes" id="UP000694846"/>
    </source>
</evidence>
<keyword evidence="3" id="KW-0813">Transport</keyword>
<dbReference type="OrthoDB" id="240216at2759"/>
<dbReference type="GO" id="GO:0005739">
    <property type="term" value="C:mitochondrion"/>
    <property type="evidence" value="ECO:0007669"/>
    <property type="project" value="TreeGrafter"/>
</dbReference>
<comment type="pathway">
    <text evidence="1">Lipid metabolism; fatty acid beta-oxidation.</text>
</comment>
<accession>A0A8B8GG16</accession>
<keyword evidence="6" id="KW-0443">Lipid metabolism</keyword>
<organism evidence="12 13">
    <name type="scientific">Sipha flava</name>
    <name type="common">yellow sugarcane aphid</name>
    <dbReference type="NCBI Taxonomy" id="143950"/>
    <lineage>
        <taxon>Eukaryota</taxon>
        <taxon>Metazoa</taxon>
        <taxon>Ecdysozoa</taxon>
        <taxon>Arthropoda</taxon>
        <taxon>Hexapoda</taxon>
        <taxon>Insecta</taxon>
        <taxon>Pterygota</taxon>
        <taxon>Neoptera</taxon>
        <taxon>Paraneoptera</taxon>
        <taxon>Hemiptera</taxon>
        <taxon>Sternorrhyncha</taxon>
        <taxon>Aphidomorpha</taxon>
        <taxon>Aphidoidea</taxon>
        <taxon>Aphididae</taxon>
        <taxon>Sipha</taxon>
    </lineage>
</organism>
<sequence length="662" mass="76666">MLSKYHYSWTKPYVLEKILLQNTDSIIKMVTQIRYHSDDYQYLQKSIVPTMHFQRSLPRLPVPDLKLTCQRYLKAQLPLLSKNDYMKTKKNVEHFEQNDGIVLQEMLKKKDSLNKNTSYITEDWFNMYLSDRSPLPINYNPLLVFKRSDNEYNHQLLRSTNLLISSLRFYKSLKTNLLEPEIFHINPKKSDTTQFRKLMKYLPESVSWYGAYMYNAYPLDMSQYSSLFNNTRIPMINKDILHSCKSGKHIVVMRRGHFYKFDVLDHQGNILEPSLLLSKLKYILKDDIVPCEHPIGILTTTERNNWANLRNNLIKLGNEESLSSIDDSLMMIALDDEKPNANPISIIKQYLHSDGTNRWFDKSFTLIVCADGTSGLNFEHSWGDGVAVLRYFQDISKDSTEFPRCHPENLNQDFNSDILDVKKLEFNLDDQMKRDIKKSMNEYKHTYESLDINYFELFNVGRKMCKKYGISADSLMQLCFQLGYYKLHKKHVATYESCSTAAFKQGRTETIRPCTKETSDFCHAACSSNKPSNSDLVNMIKQCSIEHGKLVKDAAMGQGFDRHLFALLLLAKKNGLKVPDLFTDPAYSQLNHNILSTSSLTSDYVYLGGFGPVMKNGYGIGYTILEEYSGAIITNYKEHSDGYEFRNSLTQGLNQILDILKT</sequence>
<comment type="catalytic activity">
    <reaction evidence="8">
        <text>4,8-dimethylnonanoyl-CoA + (R)-carnitine = O-4,8-dimethylnonanoyl-(R)-carnitine + CoA</text>
        <dbReference type="Rhea" id="RHEA:44860"/>
        <dbReference type="ChEBI" id="CHEBI:16347"/>
        <dbReference type="ChEBI" id="CHEBI:57287"/>
        <dbReference type="ChEBI" id="CHEBI:77061"/>
        <dbReference type="ChEBI" id="CHEBI:84654"/>
    </reaction>
</comment>
<dbReference type="Pfam" id="PF00755">
    <property type="entry name" value="Carn_acyltransf"/>
    <property type="match status" value="1"/>
</dbReference>
<evidence type="ECO:0000256" key="1">
    <source>
        <dbReference type="ARBA" id="ARBA00005005"/>
    </source>
</evidence>
<dbReference type="Gene3D" id="3.30.559.10">
    <property type="entry name" value="Chloramphenicol acetyltransferase-like domain"/>
    <property type="match status" value="1"/>
</dbReference>
<keyword evidence="4 10" id="KW-0808">Transferase</keyword>
<evidence type="ECO:0000313" key="13">
    <source>
        <dbReference type="RefSeq" id="XP_025421805.1"/>
    </source>
</evidence>
<dbReference type="SUPFAM" id="SSF52777">
    <property type="entry name" value="CoA-dependent acyltransferases"/>
    <property type="match status" value="2"/>
</dbReference>
<dbReference type="Proteomes" id="UP000694846">
    <property type="component" value="Unplaced"/>
</dbReference>
<dbReference type="FunFam" id="1.10.275.20:FF:000001">
    <property type="entry name" value="carnitine O-palmitoyltransferase 2, mitochondrial"/>
    <property type="match status" value="1"/>
</dbReference>
<dbReference type="AlphaFoldDB" id="A0A8B8GG16"/>
<dbReference type="PROSITE" id="PS00440">
    <property type="entry name" value="ACYLTRANSF_C_2"/>
    <property type="match status" value="1"/>
</dbReference>
<feature type="domain" description="Choline/carnitine acyltransferase" evidence="11">
    <location>
        <begin position="60"/>
        <end position="651"/>
    </location>
</feature>
<comment type="similarity">
    <text evidence="2 10">Belongs to the carnitine/choline acetyltransferase family.</text>
</comment>